<comment type="subcellular location">
    <subcellularLocation>
        <location evidence="1 16">Cytoplasm</location>
    </subcellularLocation>
</comment>
<feature type="site" description="Substrate discrimination" evidence="16">
    <location>
        <position position="15"/>
    </location>
</feature>
<evidence type="ECO:0000259" key="17">
    <source>
        <dbReference type="PROSITE" id="PS50173"/>
    </source>
</evidence>
<dbReference type="Pfam" id="PF11799">
    <property type="entry name" value="IMS_C"/>
    <property type="match status" value="1"/>
</dbReference>
<evidence type="ECO:0000256" key="1">
    <source>
        <dbReference type="ARBA" id="ARBA00004496"/>
    </source>
</evidence>
<dbReference type="EC" id="2.7.7.7" evidence="16"/>
<reference evidence="18" key="1">
    <citation type="journal article" date="2020" name="mSystems">
        <title>Genome- and Community-Level Interaction Insights into Carbon Utilization and Element Cycling Functions of Hydrothermarchaeota in Hydrothermal Sediment.</title>
        <authorList>
            <person name="Zhou Z."/>
            <person name="Liu Y."/>
            <person name="Xu W."/>
            <person name="Pan J."/>
            <person name="Luo Z.H."/>
            <person name="Li M."/>
        </authorList>
    </citation>
    <scope>NUCLEOTIDE SEQUENCE [LARGE SCALE GENOMIC DNA]</scope>
    <source>
        <strain evidence="18">SpSt-418</strain>
    </source>
</reference>
<keyword evidence="5 16" id="KW-0963">Cytoplasm</keyword>
<evidence type="ECO:0000256" key="12">
    <source>
        <dbReference type="ARBA" id="ARBA00022932"/>
    </source>
</evidence>
<keyword evidence="9 16" id="KW-0479">Metal-binding</keyword>
<dbReference type="InterPro" id="IPR001126">
    <property type="entry name" value="UmuC"/>
</dbReference>
<comment type="similarity">
    <text evidence="2 16">Belongs to the DNA polymerase type-Y family.</text>
</comment>
<feature type="active site" evidence="16">
    <location>
        <position position="106"/>
    </location>
</feature>
<dbReference type="GO" id="GO:0003887">
    <property type="term" value="F:DNA-directed DNA polymerase activity"/>
    <property type="evidence" value="ECO:0007669"/>
    <property type="project" value="UniProtKB-UniRule"/>
</dbReference>
<dbReference type="InterPro" id="IPR053848">
    <property type="entry name" value="IMS_HHH_1"/>
</dbReference>
<comment type="cofactor">
    <cofactor evidence="16">
        <name>Mg(2+)</name>
        <dbReference type="ChEBI" id="CHEBI:18420"/>
    </cofactor>
    <text evidence="16">Binds 2 magnesium ions per subunit.</text>
</comment>
<accession>A0A7C3PAE8</accession>
<dbReference type="GO" id="GO:0000287">
    <property type="term" value="F:magnesium ion binding"/>
    <property type="evidence" value="ECO:0007669"/>
    <property type="project" value="UniProtKB-UniRule"/>
</dbReference>
<dbReference type="Gene3D" id="3.30.70.270">
    <property type="match status" value="1"/>
</dbReference>
<dbReference type="InterPro" id="IPR043128">
    <property type="entry name" value="Rev_trsase/Diguanyl_cyclase"/>
</dbReference>
<dbReference type="CDD" id="cd03586">
    <property type="entry name" value="PolY_Pol_IV_kappa"/>
    <property type="match status" value="1"/>
</dbReference>
<proteinExistence type="inferred from homology"/>
<evidence type="ECO:0000256" key="14">
    <source>
        <dbReference type="ARBA" id="ARBA00023204"/>
    </source>
</evidence>
<evidence type="ECO:0000256" key="3">
    <source>
        <dbReference type="ARBA" id="ARBA00011245"/>
    </source>
</evidence>
<dbReference type="PANTHER" id="PTHR11076:SF33">
    <property type="entry name" value="DNA POLYMERASE KAPPA"/>
    <property type="match status" value="1"/>
</dbReference>
<dbReference type="GO" id="GO:0003684">
    <property type="term" value="F:damaged DNA binding"/>
    <property type="evidence" value="ECO:0007669"/>
    <property type="project" value="InterPro"/>
</dbReference>
<dbReference type="GO" id="GO:0005829">
    <property type="term" value="C:cytosol"/>
    <property type="evidence" value="ECO:0007669"/>
    <property type="project" value="TreeGrafter"/>
</dbReference>
<keyword evidence="13 16" id="KW-0238">DNA-binding</keyword>
<keyword evidence="8 16" id="KW-0235">DNA replication</keyword>
<evidence type="ECO:0000256" key="8">
    <source>
        <dbReference type="ARBA" id="ARBA00022705"/>
    </source>
</evidence>
<dbReference type="Gene3D" id="3.30.1490.100">
    <property type="entry name" value="DNA polymerase, Y-family, little finger domain"/>
    <property type="match status" value="1"/>
</dbReference>
<keyword evidence="10 16" id="KW-0227">DNA damage</keyword>
<dbReference type="Pfam" id="PF21999">
    <property type="entry name" value="IMS_HHH_1"/>
    <property type="match status" value="1"/>
</dbReference>
<keyword evidence="4 16" id="KW-0515">Mutator protein</keyword>
<dbReference type="GO" id="GO:0006261">
    <property type="term" value="P:DNA-templated DNA replication"/>
    <property type="evidence" value="ECO:0007669"/>
    <property type="project" value="UniProtKB-UniRule"/>
</dbReference>
<gene>
    <name evidence="16" type="primary">dinB</name>
    <name evidence="18" type="ORF">ENR64_02175</name>
</gene>
<keyword evidence="14 16" id="KW-0234">DNA repair</keyword>
<dbReference type="FunFam" id="3.40.1170.60:FF:000001">
    <property type="entry name" value="DNA polymerase IV"/>
    <property type="match status" value="1"/>
</dbReference>
<evidence type="ECO:0000256" key="15">
    <source>
        <dbReference type="ARBA" id="ARBA00049244"/>
    </source>
</evidence>
<dbReference type="FunFam" id="3.30.1490.100:FF:000004">
    <property type="entry name" value="DNA polymerase IV"/>
    <property type="match status" value="1"/>
</dbReference>
<comment type="function">
    <text evidence="16">Poorly processive, error-prone DNA polymerase involved in untargeted mutagenesis. Copies undamaged DNA at stalled replication forks, which arise in vivo from mismatched or misaligned primer ends. These misaligned primers can be extended by PolIV. Exhibits no 3'-5' exonuclease (proofreading) activity. May be involved in translesional synthesis, in conjunction with the beta clamp from PolIII.</text>
</comment>
<dbReference type="NCBIfam" id="NF002677">
    <property type="entry name" value="PRK02406.1"/>
    <property type="match status" value="1"/>
</dbReference>
<keyword evidence="7 16" id="KW-0548">Nucleotidyltransferase</keyword>
<dbReference type="AlphaFoldDB" id="A0A7C3PAE8"/>
<name>A0A7C3PAE8_9CYAN</name>
<dbReference type="Gene3D" id="3.40.1170.60">
    <property type="match status" value="1"/>
</dbReference>
<dbReference type="GO" id="GO:0006281">
    <property type="term" value="P:DNA repair"/>
    <property type="evidence" value="ECO:0007669"/>
    <property type="project" value="UniProtKB-UniRule"/>
</dbReference>
<dbReference type="HAMAP" id="MF_01113">
    <property type="entry name" value="DNApol_IV"/>
    <property type="match status" value="1"/>
</dbReference>
<evidence type="ECO:0000256" key="9">
    <source>
        <dbReference type="ARBA" id="ARBA00022723"/>
    </source>
</evidence>
<dbReference type="SUPFAM" id="SSF100879">
    <property type="entry name" value="Lesion bypass DNA polymerase (Y-family), little finger domain"/>
    <property type="match status" value="1"/>
</dbReference>
<comment type="caution">
    <text evidence="18">The sequence shown here is derived from an EMBL/GenBank/DDBJ whole genome shotgun (WGS) entry which is preliminary data.</text>
</comment>
<evidence type="ECO:0000256" key="13">
    <source>
        <dbReference type="ARBA" id="ARBA00023125"/>
    </source>
</evidence>
<dbReference type="InterPro" id="IPR043502">
    <property type="entry name" value="DNA/RNA_pol_sf"/>
</dbReference>
<evidence type="ECO:0000256" key="7">
    <source>
        <dbReference type="ARBA" id="ARBA00022695"/>
    </source>
</evidence>
<protein>
    <recommendedName>
        <fullName evidence="16">DNA polymerase IV</fullName>
        <shortName evidence="16">Pol IV</shortName>
        <ecNumber evidence="16">2.7.7.7</ecNumber>
    </recommendedName>
</protein>
<keyword evidence="12 16" id="KW-0239">DNA-directed DNA polymerase</keyword>
<feature type="binding site" evidence="16">
    <location>
        <position position="10"/>
    </location>
    <ligand>
        <name>Mg(2+)</name>
        <dbReference type="ChEBI" id="CHEBI:18420"/>
    </ligand>
</feature>
<dbReference type="InterPro" id="IPR050116">
    <property type="entry name" value="DNA_polymerase-Y"/>
</dbReference>
<feature type="binding site" evidence="16">
    <location>
        <position position="105"/>
    </location>
    <ligand>
        <name>Mg(2+)</name>
        <dbReference type="ChEBI" id="CHEBI:18420"/>
    </ligand>
</feature>
<dbReference type="InterPro" id="IPR022880">
    <property type="entry name" value="DNApol_IV"/>
</dbReference>
<evidence type="ECO:0000256" key="2">
    <source>
        <dbReference type="ARBA" id="ARBA00010945"/>
    </source>
</evidence>
<evidence type="ECO:0000256" key="5">
    <source>
        <dbReference type="ARBA" id="ARBA00022490"/>
    </source>
</evidence>
<keyword evidence="6 16" id="KW-0808">Transferase</keyword>
<dbReference type="FunFam" id="1.10.150.20:FF:000019">
    <property type="entry name" value="DNA polymerase IV"/>
    <property type="match status" value="1"/>
</dbReference>
<dbReference type="Gene3D" id="1.10.150.20">
    <property type="entry name" value="5' to 3' exonuclease, C-terminal subdomain"/>
    <property type="match status" value="1"/>
</dbReference>
<dbReference type="EMBL" id="DSRU01000034">
    <property type="protein sequence ID" value="HFM96572.1"/>
    <property type="molecule type" value="Genomic_DNA"/>
</dbReference>
<evidence type="ECO:0000313" key="18">
    <source>
        <dbReference type="EMBL" id="HFM96572.1"/>
    </source>
</evidence>
<comment type="subunit">
    <text evidence="3 16">Monomer.</text>
</comment>
<dbReference type="PROSITE" id="PS50173">
    <property type="entry name" value="UMUC"/>
    <property type="match status" value="1"/>
</dbReference>
<dbReference type="GO" id="GO:0042276">
    <property type="term" value="P:error-prone translesion synthesis"/>
    <property type="evidence" value="ECO:0007669"/>
    <property type="project" value="TreeGrafter"/>
</dbReference>
<keyword evidence="11 16" id="KW-0460">Magnesium</keyword>
<dbReference type="GO" id="GO:0009432">
    <property type="term" value="P:SOS response"/>
    <property type="evidence" value="ECO:0007669"/>
    <property type="project" value="TreeGrafter"/>
</dbReference>
<organism evidence="18">
    <name type="scientific">Oscillatoriales cyanobacterium SpSt-418</name>
    <dbReference type="NCBI Taxonomy" id="2282169"/>
    <lineage>
        <taxon>Bacteria</taxon>
        <taxon>Bacillati</taxon>
        <taxon>Cyanobacteriota</taxon>
        <taxon>Cyanophyceae</taxon>
        <taxon>Oscillatoriophycideae</taxon>
        <taxon>Oscillatoriales</taxon>
    </lineage>
</organism>
<dbReference type="SUPFAM" id="SSF56672">
    <property type="entry name" value="DNA/RNA polymerases"/>
    <property type="match status" value="1"/>
</dbReference>
<sequence>MNYRKIIHIDMDAFYASVEQRDNPAYQGKPIVVGGSPDKRGAVAAASYEARKYGVHSAMPSRTAIQKCPHLIFVKPRFEVYRAVSEEIREIFARYTDLIEPLALDEAYLDVTANKLGIPSATWIAQEIRAAIYHETHLTASAGISINKFLAKVASGMNKPNGQFLITPAAATEFVETLPIARFHGIGQVTAHKLQQMGIFTGADLKQWSEAELVQRFGKMGAHYYRIARAEDHRPVNPNRERKSIGAEKTFEVDLEEWDALSAELTAIAQKVEARLAARQAAGRTLTLKVRYANFQLTTRCRTVATWLWQAPAIAAIALELLASIDLSQQKVRLLGITLSNLGSPNSTEPSYQQLTLEF</sequence>
<dbReference type="PANTHER" id="PTHR11076">
    <property type="entry name" value="DNA REPAIR POLYMERASE UMUC / TRANSFERASE FAMILY MEMBER"/>
    <property type="match status" value="1"/>
</dbReference>
<evidence type="ECO:0000256" key="6">
    <source>
        <dbReference type="ARBA" id="ARBA00022679"/>
    </source>
</evidence>
<evidence type="ECO:0000256" key="4">
    <source>
        <dbReference type="ARBA" id="ARBA00022457"/>
    </source>
</evidence>
<dbReference type="InterPro" id="IPR017961">
    <property type="entry name" value="DNA_pol_Y-fam_little_finger"/>
</dbReference>
<evidence type="ECO:0000256" key="10">
    <source>
        <dbReference type="ARBA" id="ARBA00022763"/>
    </source>
</evidence>
<dbReference type="InterPro" id="IPR036775">
    <property type="entry name" value="DNA_pol_Y-fam_lit_finger_sf"/>
</dbReference>
<feature type="domain" description="UmuC" evidence="17">
    <location>
        <begin position="6"/>
        <end position="187"/>
    </location>
</feature>
<evidence type="ECO:0000256" key="11">
    <source>
        <dbReference type="ARBA" id="ARBA00022842"/>
    </source>
</evidence>
<comment type="catalytic activity">
    <reaction evidence="15 16">
        <text>DNA(n) + a 2'-deoxyribonucleoside 5'-triphosphate = DNA(n+1) + diphosphate</text>
        <dbReference type="Rhea" id="RHEA:22508"/>
        <dbReference type="Rhea" id="RHEA-COMP:17339"/>
        <dbReference type="Rhea" id="RHEA-COMP:17340"/>
        <dbReference type="ChEBI" id="CHEBI:33019"/>
        <dbReference type="ChEBI" id="CHEBI:61560"/>
        <dbReference type="ChEBI" id="CHEBI:173112"/>
        <dbReference type="EC" id="2.7.7.7"/>
    </reaction>
</comment>
<dbReference type="Pfam" id="PF00817">
    <property type="entry name" value="IMS"/>
    <property type="match status" value="1"/>
</dbReference>
<evidence type="ECO:0000256" key="16">
    <source>
        <dbReference type="HAMAP-Rule" id="MF_01113"/>
    </source>
</evidence>